<protein>
    <submittedName>
        <fullName evidence="5">Serine/threonine-protein phosphatase 6 regulatory subunit 3</fullName>
    </submittedName>
</protein>
<keyword evidence="4" id="KW-1185">Reference proteome</keyword>
<evidence type="ECO:0000256" key="1">
    <source>
        <dbReference type="ARBA" id="ARBA00006180"/>
    </source>
</evidence>
<proteinExistence type="inferred from homology"/>
<evidence type="ECO:0000313" key="5">
    <source>
        <dbReference type="RefSeq" id="XP_028967412.1"/>
    </source>
</evidence>
<feature type="compositionally biased region" description="Low complexity" evidence="3">
    <location>
        <begin position="168"/>
        <end position="179"/>
    </location>
</feature>
<feature type="compositionally biased region" description="Basic and acidic residues" evidence="3">
    <location>
        <begin position="156"/>
        <end position="167"/>
    </location>
</feature>
<dbReference type="GO" id="GO:0005829">
    <property type="term" value="C:cytosol"/>
    <property type="evidence" value="ECO:0007669"/>
    <property type="project" value="TreeGrafter"/>
</dbReference>
<evidence type="ECO:0000313" key="4">
    <source>
        <dbReference type="Proteomes" id="UP000694867"/>
    </source>
</evidence>
<dbReference type="GO" id="GO:0005634">
    <property type="term" value="C:nucleus"/>
    <property type="evidence" value="ECO:0007669"/>
    <property type="project" value="TreeGrafter"/>
</dbReference>
<dbReference type="RefSeq" id="XP_028967412.1">
    <property type="nucleotide sequence ID" value="XM_029111579.1"/>
</dbReference>
<dbReference type="InterPro" id="IPR007587">
    <property type="entry name" value="SAPS"/>
</dbReference>
<sequence length="758" mass="84110">MAFWQYTVSNMNSLLEKQDVTPQEILSESDLLQELRNNSPKLIAYLLEPRILEQLVDMIIHDPDPQMDYKIQYKLPNTACEVLTFDIPAIKDALINSPQLLTKVCNVFRQEDALNDLTASFVCKLLIALATKRTDKFLDFIQSYDPDRYQNRMVEGDAEKADDEKPVAEAQEPQQQESESSSAFIDLLLNHINNSAIKDLINKMIECSENLLLRPRIVEWLASANLVPKLVAMLSADNSEQVITNSAKCLCKIVKVGREQQMTLRDKCPPDPLLASVEQVDLITEILDHAIPTGQDDLSAWTLFESNFVLLALLQYKSTTPCYQDIMLDSKCFLGLYSPPAETSPTLGELDTERAKEAIRKCLTAISNRLDALIVSLTQEQKERFGTVRLEIVKLIAAMVSCADEPSLLAIRDLKVLPIVLELFFNYPLCSQLHNQVDSIVQAICTPPKSQPGDSPGNDDSTTSGVAGSAEVAPPAKHVLFDQLFSECNLLEKIVQNYNTVPKDQKGYNGHLRLMANYIEAMSENSYKEYYEQLMDGLSPDFKQSWSSFKETLENVNNVYNKTVCPMNNAASCSEGDDPEDLRDMGVPSAEAIASAQQALNDYQMNMLTACSIDKFGFEDDEFTDVDIPGITNVASPPIEDHSSDEEDSGGENCDPWNKMDEGFNPWNLAGSSGGDETRDDWADFGSLKTELGGGSSAEASSPSGFAEQNDASDENWADFASYKQNVPAAPDGANDLPQQQAQPPQQQPQQQGSDDEF</sequence>
<dbReference type="SUPFAM" id="SSF48371">
    <property type="entry name" value="ARM repeat"/>
    <property type="match status" value="1"/>
</dbReference>
<dbReference type="KEGG" id="goe:100902698"/>
<dbReference type="PANTHER" id="PTHR12634">
    <property type="entry name" value="SIT4 YEAST -ASSOCIATING PROTEIN-RELATED"/>
    <property type="match status" value="1"/>
</dbReference>
<comment type="similarity">
    <text evidence="1">Belongs to the SAPS family.</text>
</comment>
<feature type="compositionally biased region" description="Low complexity" evidence="3">
    <location>
        <begin position="738"/>
        <end position="752"/>
    </location>
</feature>
<dbReference type="GO" id="GO:0019903">
    <property type="term" value="F:protein phosphatase binding"/>
    <property type="evidence" value="ECO:0007669"/>
    <property type="project" value="InterPro"/>
</dbReference>
<dbReference type="InterPro" id="IPR016024">
    <property type="entry name" value="ARM-type_fold"/>
</dbReference>
<keyword evidence="2" id="KW-0131">Cell cycle</keyword>
<dbReference type="AlphaFoldDB" id="A0AAJ7WHV1"/>
<gene>
    <name evidence="5" type="primary">LOC100902698</name>
</gene>
<dbReference type="Pfam" id="PF04499">
    <property type="entry name" value="SAPS"/>
    <property type="match status" value="2"/>
</dbReference>
<reference evidence="5" key="1">
    <citation type="submission" date="2025-08" db="UniProtKB">
        <authorList>
            <consortium name="RefSeq"/>
        </authorList>
    </citation>
    <scope>IDENTIFICATION</scope>
</reference>
<organism evidence="4 5">
    <name type="scientific">Galendromus occidentalis</name>
    <name type="common">western predatory mite</name>
    <dbReference type="NCBI Taxonomy" id="34638"/>
    <lineage>
        <taxon>Eukaryota</taxon>
        <taxon>Metazoa</taxon>
        <taxon>Ecdysozoa</taxon>
        <taxon>Arthropoda</taxon>
        <taxon>Chelicerata</taxon>
        <taxon>Arachnida</taxon>
        <taxon>Acari</taxon>
        <taxon>Parasitiformes</taxon>
        <taxon>Mesostigmata</taxon>
        <taxon>Gamasina</taxon>
        <taxon>Phytoseioidea</taxon>
        <taxon>Phytoseiidae</taxon>
        <taxon>Typhlodrominae</taxon>
        <taxon>Galendromus</taxon>
    </lineage>
</organism>
<accession>A0AAJ7WHV1</accession>
<feature type="region of interest" description="Disordered" evidence="3">
    <location>
        <begin position="447"/>
        <end position="469"/>
    </location>
</feature>
<evidence type="ECO:0000256" key="3">
    <source>
        <dbReference type="SAM" id="MobiDB-lite"/>
    </source>
</evidence>
<dbReference type="InterPro" id="IPR011989">
    <property type="entry name" value="ARM-like"/>
</dbReference>
<name>A0AAJ7WHV1_9ACAR</name>
<evidence type="ECO:0000256" key="2">
    <source>
        <dbReference type="ARBA" id="ARBA00023306"/>
    </source>
</evidence>
<dbReference type="Proteomes" id="UP000694867">
    <property type="component" value="Unplaced"/>
</dbReference>
<dbReference type="GeneID" id="100902698"/>
<feature type="compositionally biased region" description="Low complexity" evidence="3">
    <location>
        <begin position="697"/>
        <end position="708"/>
    </location>
</feature>
<dbReference type="Gene3D" id="1.25.10.10">
    <property type="entry name" value="Leucine-rich Repeat Variant"/>
    <property type="match status" value="1"/>
</dbReference>
<feature type="region of interest" description="Disordered" evidence="3">
    <location>
        <begin position="156"/>
        <end position="179"/>
    </location>
</feature>
<dbReference type="PANTHER" id="PTHR12634:SF8">
    <property type="entry name" value="FIERY MOUNTAIN, ISOFORM D"/>
    <property type="match status" value="1"/>
</dbReference>
<feature type="region of interest" description="Disordered" evidence="3">
    <location>
        <begin position="628"/>
        <end position="758"/>
    </location>
</feature>
<dbReference type="GO" id="GO:0019888">
    <property type="term" value="F:protein phosphatase regulator activity"/>
    <property type="evidence" value="ECO:0007669"/>
    <property type="project" value="TreeGrafter"/>
</dbReference>